<feature type="compositionally biased region" description="Polar residues" evidence="2">
    <location>
        <begin position="494"/>
        <end position="517"/>
    </location>
</feature>
<dbReference type="InterPro" id="IPR037132">
    <property type="entry name" value="N_Gln_amidohydro_ab_roll_sf"/>
</dbReference>
<feature type="domain" description="CCHC-type" evidence="3">
    <location>
        <begin position="475"/>
        <end position="490"/>
    </location>
</feature>
<dbReference type="SMART" id="SM00343">
    <property type="entry name" value="ZnF_C2HC"/>
    <property type="match status" value="1"/>
</dbReference>
<feature type="non-terminal residue" evidence="4">
    <location>
        <position position="1"/>
    </location>
</feature>
<dbReference type="InterPro" id="IPR036875">
    <property type="entry name" value="Znf_CCHC_sf"/>
</dbReference>
<dbReference type="AlphaFoldDB" id="A0A7J7NZF3"/>
<dbReference type="Pfam" id="PF09764">
    <property type="entry name" value="Nt_Gln_amidase"/>
    <property type="match status" value="1"/>
</dbReference>
<feature type="compositionally biased region" description="Polar residues" evidence="2">
    <location>
        <begin position="436"/>
        <end position="448"/>
    </location>
</feature>
<protein>
    <recommendedName>
        <fullName evidence="3">CCHC-type domain-containing protein</fullName>
    </recommendedName>
</protein>
<name>A0A7J7NZF3_9MAGN</name>
<dbReference type="Pfam" id="PF03732">
    <property type="entry name" value="Retrotrans_gag"/>
    <property type="match status" value="1"/>
</dbReference>
<dbReference type="OrthoDB" id="2272416at2759"/>
<gene>
    <name evidence="4" type="ORF">GIB67_024936</name>
</gene>
<dbReference type="GO" id="GO:0003676">
    <property type="term" value="F:nucleic acid binding"/>
    <property type="evidence" value="ECO:0007669"/>
    <property type="project" value="InterPro"/>
</dbReference>
<dbReference type="PANTHER" id="PTHR45728:SF3">
    <property type="entry name" value="ACETYL-COA CARBOXYLASE"/>
    <property type="match status" value="1"/>
</dbReference>
<keyword evidence="1" id="KW-0863">Zinc-finger</keyword>
<dbReference type="Gene3D" id="3.10.620.10">
    <property type="entry name" value="Protein N-terminal glutamine amidohydrolase, alpha beta roll"/>
    <property type="match status" value="1"/>
</dbReference>
<dbReference type="GO" id="GO:0008270">
    <property type="term" value="F:zinc ion binding"/>
    <property type="evidence" value="ECO:0007669"/>
    <property type="project" value="UniProtKB-KW"/>
</dbReference>
<dbReference type="Pfam" id="PF08284">
    <property type="entry name" value="RVP_2"/>
    <property type="match status" value="1"/>
</dbReference>
<dbReference type="GO" id="GO:0003989">
    <property type="term" value="F:acetyl-CoA carboxylase activity"/>
    <property type="evidence" value="ECO:0007669"/>
    <property type="project" value="InterPro"/>
</dbReference>
<sequence length="745" mass="85714">MAKKLLISYRKKKKKRLFRVVHAPVFLCHFASDRRHVKDSDGTWIAQHPPYEPIVAKGHVFAFGELRALAIANMVLGLKEMIHIRVKIRTNIDYTIDLLNVSEYRDNKIHTGWLDSRIAMRVRADRPPWYHVYKLIQISRNTQRHSKAMVRGRSIGRVAANHDVVGHGTPHRGTRVPVPRVLATARGLRTNVLRRHGLGRGVGRGALPVDEVVAETSVHVGQDYVPEVTQEEIVVPPIPVVVPLGDFQQVFQMFMQQQNANQGIAEDWMKQVKKIFKNMGCPDEEKVECTTFHMKNEAWNWWEMIERNHGLVPPMAWAEFKVKFFEQYFPQNFRHQMTTEFYQLIQEKMSVSQYKARFTELSRYALAVVADEESKVVKFMEGLLPPIRARCRGFLGQTYAQLVSQALEFEQDYQSNIKLKKYKRTYKKKEEDDSSIRQGHQDAQGQNRKCQRDDRPLDSRAVIPRAQGARIPGPCYYCGEHDHLARRCPRREGQQFQQRSHEQGQLQRYQGQTSRQQGLEPDTLETQLIVTTPLGSSSSLNRVCRDCPVVVYDFILPADLIVLPIEEFGIILDHAISLLLSPLKVTDYDDTVQDLHEDLIATVFNILYHEDNIFMFAKNLDAVISIIEVLGTGNAKTQSTATAIILKLSTYTPNRIIEHDGVHIFLNFLRKSSEELNLDKSTEACIIENCMTVLNCLISKDKTKMKEIKEEERTYKTISSVFQNETEVTRNVGSSFLSTYYKAML</sequence>
<dbReference type="Proteomes" id="UP000541444">
    <property type="component" value="Unassembled WGS sequence"/>
</dbReference>
<feature type="region of interest" description="Disordered" evidence="2">
    <location>
        <begin position="490"/>
        <end position="522"/>
    </location>
</feature>
<evidence type="ECO:0000313" key="5">
    <source>
        <dbReference type="Proteomes" id="UP000541444"/>
    </source>
</evidence>
<keyword evidence="1" id="KW-0862">Zinc</keyword>
<dbReference type="EMBL" id="JACGCM010000440">
    <property type="protein sequence ID" value="KAF6172314.1"/>
    <property type="molecule type" value="Genomic_DNA"/>
</dbReference>
<evidence type="ECO:0000256" key="2">
    <source>
        <dbReference type="SAM" id="MobiDB-lite"/>
    </source>
</evidence>
<reference evidence="4 5" key="1">
    <citation type="journal article" date="2020" name="IScience">
        <title>Genome Sequencing of the Endangered Kingdonia uniflora (Circaeasteraceae, Ranunculales) Reveals Potential Mechanisms of Evolutionary Specialization.</title>
        <authorList>
            <person name="Sun Y."/>
            <person name="Deng T."/>
            <person name="Zhang A."/>
            <person name="Moore M.J."/>
            <person name="Landis J.B."/>
            <person name="Lin N."/>
            <person name="Zhang H."/>
            <person name="Zhang X."/>
            <person name="Huang J."/>
            <person name="Zhang X."/>
            <person name="Sun H."/>
            <person name="Wang H."/>
        </authorList>
    </citation>
    <scope>NUCLEOTIDE SEQUENCE [LARGE SCALE GENOMIC DNA]</scope>
    <source>
        <strain evidence="4">TB1705</strain>
        <tissue evidence="4">Leaf</tissue>
    </source>
</reference>
<dbReference type="InterPro" id="IPR011989">
    <property type="entry name" value="ARM-like"/>
</dbReference>
<dbReference type="SUPFAM" id="SSF57756">
    <property type="entry name" value="Retrovirus zinc finger-like domains"/>
    <property type="match status" value="1"/>
</dbReference>
<dbReference type="GO" id="GO:0016811">
    <property type="term" value="F:hydrolase activity, acting on carbon-nitrogen (but not peptide) bonds, in linear amides"/>
    <property type="evidence" value="ECO:0007669"/>
    <property type="project" value="InterPro"/>
</dbReference>
<dbReference type="PANTHER" id="PTHR45728">
    <property type="entry name" value="ACETYL-COA CARBOXYLASE, ISOFORM A"/>
    <property type="match status" value="1"/>
</dbReference>
<dbReference type="Gene3D" id="1.25.10.10">
    <property type="entry name" value="Leucine-rich Repeat Variant"/>
    <property type="match status" value="1"/>
</dbReference>
<evidence type="ECO:0000256" key="1">
    <source>
        <dbReference type="PROSITE-ProRule" id="PRU00047"/>
    </source>
</evidence>
<feature type="region of interest" description="Disordered" evidence="2">
    <location>
        <begin position="428"/>
        <end position="464"/>
    </location>
</feature>
<dbReference type="InterPro" id="IPR001878">
    <property type="entry name" value="Znf_CCHC"/>
</dbReference>
<keyword evidence="5" id="KW-1185">Reference proteome</keyword>
<dbReference type="InterPro" id="IPR005162">
    <property type="entry name" value="Retrotrans_gag_dom"/>
</dbReference>
<comment type="caution">
    <text evidence="4">The sequence shown here is derived from an EMBL/GenBank/DDBJ whole genome shotgun (WGS) entry which is preliminary data.</text>
</comment>
<accession>A0A7J7NZF3</accession>
<dbReference type="SUPFAM" id="SSF51246">
    <property type="entry name" value="Rudiment single hybrid motif"/>
    <property type="match status" value="1"/>
</dbReference>
<dbReference type="InterPro" id="IPR049076">
    <property type="entry name" value="ACCA"/>
</dbReference>
<organism evidence="4 5">
    <name type="scientific">Kingdonia uniflora</name>
    <dbReference type="NCBI Taxonomy" id="39325"/>
    <lineage>
        <taxon>Eukaryota</taxon>
        <taxon>Viridiplantae</taxon>
        <taxon>Streptophyta</taxon>
        <taxon>Embryophyta</taxon>
        <taxon>Tracheophyta</taxon>
        <taxon>Spermatophyta</taxon>
        <taxon>Magnoliopsida</taxon>
        <taxon>Ranunculales</taxon>
        <taxon>Circaeasteraceae</taxon>
        <taxon>Kingdonia</taxon>
    </lineage>
</organism>
<keyword evidence="1" id="KW-0479">Metal-binding</keyword>
<evidence type="ECO:0000313" key="4">
    <source>
        <dbReference type="EMBL" id="KAF6172314.1"/>
    </source>
</evidence>
<dbReference type="InterPro" id="IPR011054">
    <property type="entry name" value="Rudment_hybrid_motif"/>
</dbReference>
<proteinExistence type="predicted"/>
<dbReference type="InterPro" id="IPR016024">
    <property type="entry name" value="ARM-type_fold"/>
</dbReference>
<dbReference type="PROSITE" id="PS50158">
    <property type="entry name" value="ZF_CCHC"/>
    <property type="match status" value="1"/>
</dbReference>
<dbReference type="InterPro" id="IPR023128">
    <property type="entry name" value="Prot_N_Gln_amidohydro_ab_roll"/>
</dbReference>
<evidence type="ECO:0000259" key="3">
    <source>
        <dbReference type="PROSITE" id="PS50158"/>
    </source>
</evidence>
<dbReference type="GO" id="GO:0006633">
    <property type="term" value="P:fatty acid biosynthetic process"/>
    <property type="evidence" value="ECO:0007669"/>
    <property type="project" value="TreeGrafter"/>
</dbReference>
<dbReference type="SUPFAM" id="SSF48371">
    <property type="entry name" value="ARM repeat"/>
    <property type="match status" value="1"/>
</dbReference>